<dbReference type="Pfam" id="PF00255">
    <property type="entry name" value="GSHPx"/>
    <property type="match status" value="1"/>
</dbReference>
<dbReference type="InterPro" id="IPR000889">
    <property type="entry name" value="Glutathione_peroxidase"/>
</dbReference>
<keyword evidence="7 11" id="KW-0732">Signal</keyword>
<dbReference type="InterPro" id="IPR036249">
    <property type="entry name" value="Thioredoxin-like_sf"/>
</dbReference>
<evidence type="ECO:0000256" key="6">
    <source>
        <dbReference type="ARBA" id="ARBA00022559"/>
    </source>
</evidence>
<keyword evidence="8 10" id="KW-0560">Oxidoreductase</keyword>
<proteinExistence type="inferred from homology"/>
<dbReference type="InterPro" id="IPR029760">
    <property type="entry name" value="GPX_CS"/>
</dbReference>
<comment type="similarity">
    <text evidence="3 10">Belongs to the glutathione peroxidase family.</text>
</comment>
<comment type="catalytic activity">
    <reaction evidence="1">
        <text>2 glutathione + H2O2 = glutathione disulfide + 2 H2O</text>
        <dbReference type="Rhea" id="RHEA:16833"/>
        <dbReference type="ChEBI" id="CHEBI:15377"/>
        <dbReference type="ChEBI" id="CHEBI:16240"/>
        <dbReference type="ChEBI" id="CHEBI:57925"/>
        <dbReference type="ChEBI" id="CHEBI:58297"/>
        <dbReference type="EC" id="1.11.1.9"/>
    </reaction>
</comment>
<evidence type="ECO:0000256" key="2">
    <source>
        <dbReference type="ARBA" id="ARBA00004613"/>
    </source>
</evidence>
<dbReference type="PANTHER" id="PTHR11592">
    <property type="entry name" value="GLUTATHIONE PEROXIDASE"/>
    <property type="match status" value="1"/>
</dbReference>
<evidence type="ECO:0000313" key="12">
    <source>
        <dbReference type="Proteomes" id="UP000887566"/>
    </source>
</evidence>
<protein>
    <recommendedName>
        <fullName evidence="4 10">Glutathione peroxidase</fullName>
    </recommendedName>
</protein>
<evidence type="ECO:0000256" key="11">
    <source>
        <dbReference type="SAM" id="SignalP"/>
    </source>
</evidence>
<dbReference type="WBParaSite" id="PSAMB.scaffold237size62691.g3604.t1">
    <property type="protein sequence ID" value="PSAMB.scaffold237size62691.g3604.t1"/>
    <property type="gene ID" value="PSAMB.scaffold237size62691.g3604"/>
</dbReference>
<feature type="active site" evidence="9">
    <location>
        <position position="77"/>
    </location>
</feature>
<dbReference type="Proteomes" id="UP000887566">
    <property type="component" value="Unplaced"/>
</dbReference>
<dbReference type="AlphaFoldDB" id="A0A914VRU0"/>
<sequence>MLRNLLLCAFVAGTLGVSLLPATPNPKRDDDEKRYSKCYPTEDNVYGFEVETLTGERQNLTKYRGKVLLIVNVATFCDYTEQYKHFNGLLERNPGVQLLAFPCNQFELQEPGKNHEILNGLKYVRPGHGWEPSENVHIYGKLEVNGEKEHPMYAFLKDTCPPTSQKIGKREELFYDPIKTNDVVWNFEKFLIDKRGRPRFRFFPATWNGGKRVEEHFKTLLEEEV</sequence>
<dbReference type="PROSITE" id="PS00763">
    <property type="entry name" value="GLUTATHIONE_PEROXID_2"/>
    <property type="match status" value="1"/>
</dbReference>
<evidence type="ECO:0000256" key="1">
    <source>
        <dbReference type="ARBA" id="ARBA00000217"/>
    </source>
</evidence>
<dbReference type="CDD" id="cd00340">
    <property type="entry name" value="GSH_Peroxidase"/>
    <property type="match status" value="1"/>
</dbReference>
<evidence type="ECO:0000256" key="4">
    <source>
        <dbReference type="ARBA" id="ARBA00012310"/>
    </source>
</evidence>
<accession>A0A914VRU0</accession>
<reference evidence="13" key="1">
    <citation type="submission" date="2022-11" db="UniProtKB">
        <authorList>
            <consortium name="WormBaseParasite"/>
        </authorList>
    </citation>
    <scope>IDENTIFICATION</scope>
</reference>
<evidence type="ECO:0000256" key="8">
    <source>
        <dbReference type="ARBA" id="ARBA00023002"/>
    </source>
</evidence>
<organism evidence="12 13">
    <name type="scientific">Plectus sambesii</name>
    <dbReference type="NCBI Taxonomy" id="2011161"/>
    <lineage>
        <taxon>Eukaryota</taxon>
        <taxon>Metazoa</taxon>
        <taxon>Ecdysozoa</taxon>
        <taxon>Nematoda</taxon>
        <taxon>Chromadorea</taxon>
        <taxon>Plectida</taxon>
        <taxon>Plectina</taxon>
        <taxon>Plectoidea</taxon>
        <taxon>Plectidae</taxon>
        <taxon>Plectus</taxon>
    </lineage>
</organism>
<dbReference type="PIRSF" id="PIRSF000303">
    <property type="entry name" value="Glutathion_perox"/>
    <property type="match status" value="1"/>
</dbReference>
<evidence type="ECO:0000256" key="3">
    <source>
        <dbReference type="ARBA" id="ARBA00006926"/>
    </source>
</evidence>
<dbReference type="SUPFAM" id="SSF52833">
    <property type="entry name" value="Thioredoxin-like"/>
    <property type="match status" value="1"/>
</dbReference>
<comment type="subcellular location">
    <subcellularLocation>
        <location evidence="2">Secreted</location>
    </subcellularLocation>
</comment>
<keyword evidence="12" id="KW-1185">Reference proteome</keyword>
<evidence type="ECO:0000256" key="10">
    <source>
        <dbReference type="RuleBase" id="RU000499"/>
    </source>
</evidence>
<feature type="signal peptide" evidence="11">
    <location>
        <begin position="1"/>
        <end position="16"/>
    </location>
</feature>
<dbReference type="PRINTS" id="PR01011">
    <property type="entry name" value="GLUTPROXDASE"/>
</dbReference>
<dbReference type="GO" id="GO:0005576">
    <property type="term" value="C:extracellular region"/>
    <property type="evidence" value="ECO:0007669"/>
    <property type="project" value="UniProtKB-SubCell"/>
</dbReference>
<dbReference type="GO" id="GO:0006979">
    <property type="term" value="P:response to oxidative stress"/>
    <property type="evidence" value="ECO:0007669"/>
    <property type="project" value="InterPro"/>
</dbReference>
<dbReference type="PROSITE" id="PS51355">
    <property type="entry name" value="GLUTATHIONE_PEROXID_3"/>
    <property type="match status" value="1"/>
</dbReference>
<dbReference type="Gene3D" id="3.40.30.10">
    <property type="entry name" value="Glutaredoxin"/>
    <property type="match status" value="1"/>
</dbReference>
<dbReference type="GO" id="GO:0004602">
    <property type="term" value="F:glutathione peroxidase activity"/>
    <property type="evidence" value="ECO:0007669"/>
    <property type="project" value="UniProtKB-EC"/>
</dbReference>
<dbReference type="PANTHER" id="PTHR11592:SF88">
    <property type="entry name" value="GLUTATHIONE PEROXIDASE-RELATED"/>
    <property type="match status" value="1"/>
</dbReference>
<evidence type="ECO:0000256" key="9">
    <source>
        <dbReference type="PIRSR" id="PIRSR000303-1"/>
    </source>
</evidence>
<keyword evidence="6 10" id="KW-0575">Peroxidase</keyword>
<evidence type="ECO:0000256" key="7">
    <source>
        <dbReference type="ARBA" id="ARBA00022729"/>
    </source>
</evidence>
<keyword evidence="5" id="KW-0964">Secreted</keyword>
<name>A0A914VRU0_9BILA</name>
<evidence type="ECO:0000313" key="13">
    <source>
        <dbReference type="WBParaSite" id="PSAMB.scaffold237size62691.g3604.t1"/>
    </source>
</evidence>
<evidence type="ECO:0000256" key="5">
    <source>
        <dbReference type="ARBA" id="ARBA00022525"/>
    </source>
</evidence>
<feature type="chain" id="PRO_5037482181" description="Glutathione peroxidase" evidence="11">
    <location>
        <begin position="17"/>
        <end position="225"/>
    </location>
</feature>